<keyword evidence="7" id="KW-1185">Reference proteome</keyword>
<accession>A0A1Z4LP03</accession>
<dbReference type="PANTHER" id="PTHR43630">
    <property type="entry name" value="POLY-BETA-1,6-N-ACETYL-D-GLUCOSAMINE SYNTHASE"/>
    <property type="match status" value="1"/>
</dbReference>
<sequence>MNNIGIVVIGRNEGNRLKISLLSVIGENRTVVYVDSGSTDDSVQLANSLGAKVVELDMSIPFSAARARNTGLFHLLKVKPDMEFIQFLDGDSELMEGWLESAEAELVNQKDLVVVFGKLKERYPERSIYNSFCNVEWDTPVGEALACGGTAMMRVSALVEIGGYNPSLIAGEEPEMCVRLRRNGGRILRINADMAWHDADITLFSEWWKREIRNGHAYAQGFWLHGLSRQRHWVRESLRSWFWALFLPALAVIGLVPTKGLSILLLLIAYTVLGFRVFLRTQNKGFNSKDAMLYAVFCGVLEKYPKLIGQIQFYIFKLLKRQRKVVDYKNTASAN</sequence>
<name>A0A1Z4LP03_9CYAN</name>
<gene>
    <name evidence="6" type="ORF">NIES267_24520</name>
</gene>
<dbReference type="CDD" id="cd00761">
    <property type="entry name" value="Glyco_tranf_GTA_type"/>
    <property type="match status" value="1"/>
</dbReference>
<dbReference type="InterPro" id="IPR029044">
    <property type="entry name" value="Nucleotide-diphossugar_trans"/>
</dbReference>
<evidence type="ECO:0000256" key="2">
    <source>
        <dbReference type="ARBA" id="ARBA00022676"/>
    </source>
</evidence>
<evidence type="ECO:0000256" key="3">
    <source>
        <dbReference type="ARBA" id="ARBA00022679"/>
    </source>
</evidence>
<evidence type="ECO:0000313" key="6">
    <source>
        <dbReference type="EMBL" id="BAY82966.1"/>
    </source>
</evidence>
<reference evidence="6 7" key="1">
    <citation type="submission" date="2017-06" db="EMBL/GenBank/DDBJ databases">
        <title>Genome sequencing of cyanobaciteial culture collection at National Institute for Environmental Studies (NIES).</title>
        <authorList>
            <person name="Hirose Y."/>
            <person name="Shimura Y."/>
            <person name="Fujisawa T."/>
            <person name="Nakamura Y."/>
            <person name="Kawachi M."/>
        </authorList>
    </citation>
    <scope>NUCLEOTIDE SEQUENCE [LARGE SCALE GENOMIC DNA]</scope>
    <source>
        <strain evidence="6 7">NIES-267</strain>
    </source>
</reference>
<dbReference type="OrthoDB" id="9811884at2"/>
<dbReference type="PANTHER" id="PTHR43630:SF1">
    <property type="entry name" value="POLY-BETA-1,6-N-ACETYL-D-GLUCOSAMINE SYNTHASE"/>
    <property type="match status" value="1"/>
</dbReference>
<keyword evidence="3 6" id="KW-0808">Transferase</keyword>
<keyword evidence="4" id="KW-1133">Transmembrane helix</keyword>
<keyword evidence="4" id="KW-0472">Membrane</keyword>
<comment type="similarity">
    <text evidence="1">Belongs to the glycosyltransferase 2 family.</text>
</comment>
<dbReference type="GO" id="GO:0016757">
    <property type="term" value="F:glycosyltransferase activity"/>
    <property type="evidence" value="ECO:0007669"/>
    <property type="project" value="UniProtKB-KW"/>
</dbReference>
<protein>
    <submittedName>
        <fullName evidence="6">Family 2 glycosyl transferase</fullName>
    </submittedName>
</protein>
<dbReference type="Gene3D" id="3.90.550.10">
    <property type="entry name" value="Spore Coat Polysaccharide Biosynthesis Protein SpsA, Chain A"/>
    <property type="match status" value="1"/>
</dbReference>
<feature type="transmembrane region" description="Helical" evidence="4">
    <location>
        <begin position="238"/>
        <end position="256"/>
    </location>
</feature>
<evidence type="ECO:0000259" key="5">
    <source>
        <dbReference type="Pfam" id="PF00535"/>
    </source>
</evidence>
<dbReference type="Proteomes" id="UP000218418">
    <property type="component" value="Chromosome"/>
</dbReference>
<dbReference type="SUPFAM" id="SSF53448">
    <property type="entry name" value="Nucleotide-diphospho-sugar transferases"/>
    <property type="match status" value="1"/>
</dbReference>
<organism evidence="6 7">
    <name type="scientific">Calothrix parasitica NIES-267</name>
    <dbReference type="NCBI Taxonomy" id="1973488"/>
    <lineage>
        <taxon>Bacteria</taxon>
        <taxon>Bacillati</taxon>
        <taxon>Cyanobacteriota</taxon>
        <taxon>Cyanophyceae</taxon>
        <taxon>Nostocales</taxon>
        <taxon>Calotrichaceae</taxon>
        <taxon>Calothrix</taxon>
    </lineage>
</organism>
<feature type="domain" description="Glycosyltransferase 2-like" evidence="5">
    <location>
        <begin position="6"/>
        <end position="115"/>
    </location>
</feature>
<evidence type="ECO:0000313" key="7">
    <source>
        <dbReference type="Proteomes" id="UP000218418"/>
    </source>
</evidence>
<dbReference type="EMBL" id="AP018227">
    <property type="protein sequence ID" value="BAY82966.1"/>
    <property type="molecule type" value="Genomic_DNA"/>
</dbReference>
<feature type="transmembrane region" description="Helical" evidence="4">
    <location>
        <begin position="262"/>
        <end position="279"/>
    </location>
</feature>
<evidence type="ECO:0000256" key="1">
    <source>
        <dbReference type="ARBA" id="ARBA00006739"/>
    </source>
</evidence>
<evidence type="ECO:0000256" key="4">
    <source>
        <dbReference type="SAM" id="Phobius"/>
    </source>
</evidence>
<keyword evidence="2" id="KW-0328">Glycosyltransferase</keyword>
<keyword evidence="4" id="KW-0812">Transmembrane</keyword>
<dbReference type="AlphaFoldDB" id="A0A1Z4LP03"/>
<proteinExistence type="inferred from homology"/>
<dbReference type="Pfam" id="PF00535">
    <property type="entry name" value="Glycos_transf_2"/>
    <property type="match status" value="1"/>
</dbReference>
<dbReference type="InterPro" id="IPR001173">
    <property type="entry name" value="Glyco_trans_2-like"/>
</dbReference>